<evidence type="ECO:0000256" key="1">
    <source>
        <dbReference type="SAM" id="Phobius"/>
    </source>
</evidence>
<evidence type="ECO:0000313" key="3">
    <source>
        <dbReference type="Proteomes" id="UP000824890"/>
    </source>
</evidence>
<accession>A0ABQ8C1C1</accession>
<evidence type="ECO:0000313" key="2">
    <source>
        <dbReference type="EMBL" id="KAH0910877.1"/>
    </source>
</evidence>
<keyword evidence="1" id="KW-1133">Transmembrane helix</keyword>
<dbReference type="Proteomes" id="UP000824890">
    <property type="component" value="Unassembled WGS sequence"/>
</dbReference>
<feature type="transmembrane region" description="Helical" evidence="1">
    <location>
        <begin position="13"/>
        <end position="36"/>
    </location>
</feature>
<keyword evidence="1" id="KW-0812">Transmembrane</keyword>
<gene>
    <name evidence="2" type="ORF">HID58_034198</name>
</gene>
<organism evidence="2 3">
    <name type="scientific">Brassica napus</name>
    <name type="common">Rape</name>
    <dbReference type="NCBI Taxonomy" id="3708"/>
    <lineage>
        <taxon>Eukaryota</taxon>
        <taxon>Viridiplantae</taxon>
        <taxon>Streptophyta</taxon>
        <taxon>Embryophyta</taxon>
        <taxon>Tracheophyta</taxon>
        <taxon>Spermatophyta</taxon>
        <taxon>Magnoliopsida</taxon>
        <taxon>eudicotyledons</taxon>
        <taxon>Gunneridae</taxon>
        <taxon>Pentapetalae</taxon>
        <taxon>rosids</taxon>
        <taxon>malvids</taxon>
        <taxon>Brassicales</taxon>
        <taxon>Brassicaceae</taxon>
        <taxon>Brassiceae</taxon>
        <taxon>Brassica</taxon>
    </lineage>
</organism>
<keyword evidence="3" id="KW-1185">Reference proteome</keyword>
<name>A0ABQ8C1C1_BRANA</name>
<dbReference type="EMBL" id="JAGKQM010000009">
    <property type="protein sequence ID" value="KAH0910877.1"/>
    <property type="molecule type" value="Genomic_DNA"/>
</dbReference>
<reference evidence="2 3" key="1">
    <citation type="submission" date="2021-05" db="EMBL/GenBank/DDBJ databases">
        <title>Genome Assembly of Synthetic Allotetraploid Brassica napus Reveals Homoeologous Exchanges between Subgenomes.</title>
        <authorList>
            <person name="Davis J.T."/>
        </authorList>
    </citation>
    <scope>NUCLEOTIDE SEQUENCE [LARGE SCALE GENOMIC DNA]</scope>
    <source>
        <strain evidence="3">cv. Da-Ae</strain>
        <tissue evidence="2">Seedling</tissue>
    </source>
</reference>
<protein>
    <submittedName>
        <fullName evidence="2">Uncharacterized protein</fullName>
    </submittedName>
</protein>
<sequence length="81" mass="9228">MEPVTVCDHGGKLRFVCVAVSQTRLGIIFVCMPLLLHMGRLLADQASHGWTDTLNFLHRGCRNLMDHILFCMVFQTVVHYL</sequence>
<comment type="caution">
    <text evidence="2">The sequence shown here is derived from an EMBL/GenBank/DDBJ whole genome shotgun (WGS) entry which is preliminary data.</text>
</comment>
<keyword evidence="1" id="KW-0472">Membrane</keyword>
<proteinExistence type="predicted"/>